<reference evidence="1 2" key="1">
    <citation type="journal article" date="2019" name="Int. J. Syst. Evol. Microbiol.">
        <title>The Global Catalogue of Microorganisms (GCM) 10K type strain sequencing project: providing services to taxonomists for standard genome sequencing and annotation.</title>
        <authorList>
            <consortium name="The Broad Institute Genomics Platform"/>
            <consortium name="The Broad Institute Genome Sequencing Center for Infectious Disease"/>
            <person name="Wu L."/>
            <person name="Ma J."/>
        </authorList>
    </citation>
    <scope>NUCLEOTIDE SEQUENCE [LARGE SCALE GENOMIC DNA]</scope>
    <source>
        <strain evidence="1 2">JCM 10671</strain>
    </source>
</reference>
<dbReference type="SUPFAM" id="SSF102198">
    <property type="entry name" value="Putative cyclase"/>
    <property type="match status" value="1"/>
</dbReference>
<keyword evidence="2" id="KW-1185">Reference proteome</keyword>
<gene>
    <name evidence="1" type="ORF">GCM10009547_45680</name>
</gene>
<accession>A0ABN1HB62</accession>
<evidence type="ECO:0000313" key="1">
    <source>
        <dbReference type="EMBL" id="GAA0636271.1"/>
    </source>
</evidence>
<proteinExistence type="predicted"/>
<dbReference type="Gene3D" id="3.50.30.50">
    <property type="entry name" value="Putative cyclase"/>
    <property type="match status" value="1"/>
</dbReference>
<comment type="caution">
    <text evidence="1">The sequence shown here is derived from an EMBL/GenBank/DDBJ whole genome shotgun (WGS) entry which is preliminary data.</text>
</comment>
<sequence length="204" mass="21392">MTLVDLSHPITPGMPVWPGDPEVSTSVAATIGSHGYNLLALHLGSQTGTHVDAPFHVDEALPTLDQLPLERFTGPAWVVDLRGHVGAIRPDDLPDLPAGSVLLLHTGWSAHWGTERYGDHPWLDPHTAREIVAAGIRTVGIDAPSIDRPGDTALPSHHVLARAGAVIAENLTNLDAVPDGAVAWLLPLPLAGADGAPVRAVAVF</sequence>
<protein>
    <submittedName>
        <fullName evidence="1">Cyclase family protein</fullName>
    </submittedName>
</protein>
<dbReference type="RefSeq" id="WP_344609178.1">
    <property type="nucleotide sequence ID" value="NZ_BAAAHE010000049.1"/>
</dbReference>
<name>A0ABN1HB62_9ACTN</name>
<dbReference type="Pfam" id="PF04199">
    <property type="entry name" value="Cyclase"/>
    <property type="match status" value="1"/>
</dbReference>
<dbReference type="Proteomes" id="UP001500957">
    <property type="component" value="Unassembled WGS sequence"/>
</dbReference>
<dbReference type="PANTHER" id="PTHR31118:SF12">
    <property type="entry name" value="CYCLASE-LIKE PROTEIN 2"/>
    <property type="match status" value="1"/>
</dbReference>
<evidence type="ECO:0000313" key="2">
    <source>
        <dbReference type="Proteomes" id="UP001500957"/>
    </source>
</evidence>
<dbReference type="InterPro" id="IPR007325">
    <property type="entry name" value="KFase/CYL"/>
</dbReference>
<organism evidence="1 2">
    <name type="scientific">Sporichthya brevicatena</name>
    <dbReference type="NCBI Taxonomy" id="171442"/>
    <lineage>
        <taxon>Bacteria</taxon>
        <taxon>Bacillati</taxon>
        <taxon>Actinomycetota</taxon>
        <taxon>Actinomycetes</taxon>
        <taxon>Sporichthyales</taxon>
        <taxon>Sporichthyaceae</taxon>
        <taxon>Sporichthya</taxon>
    </lineage>
</organism>
<dbReference type="PANTHER" id="PTHR31118">
    <property type="entry name" value="CYCLASE-LIKE PROTEIN 2"/>
    <property type="match status" value="1"/>
</dbReference>
<dbReference type="InterPro" id="IPR037175">
    <property type="entry name" value="KFase_sf"/>
</dbReference>
<dbReference type="EMBL" id="BAAAHE010000049">
    <property type="protein sequence ID" value="GAA0636271.1"/>
    <property type="molecule type" value="Genomic_DNA"/>
</dbReference>